<protein>
    <submittedName>
        <fullName evidence="2">Phosphohydrolase</fullName>
    </submittedName>
</protein>
<evidence type="ECO:0000313" key="3">
    <source>
        <dbReference type="Proteomes" id="UP000217005"/>
    </source>
</evidence>
<keyword evidence="2" id="KW-0378">Hydrolase</keyword>
<proteinExistence type="predicted"/>
<dbReference type="Proteomes" id="UP000217005">
    <property type="component" value="Unassembled WGS sequence"/>
</dbReference>
<dbReference type="SMART" id="SM00471">
    <property type="entry name" value="HDc"/>
    <property type="match status" value="1"/>
</dbReference>
<dbReference type="PANTHER" id="PTHR45228">
    <property type="entry name" value="CYCLIC DI-GMP PHOSPHODIESTERASE TM_0186-RELATED"/>
    <property type="match status" value="1"/>
</dbReference>
<dbReference type="PROSITE" id="PS51832">
    <property type="entry name" value="HD_GYP"/>
    <property type="match status" value="1"/>
</dbReference>
<dbReference type="InterPro" id="IPR052020">
    <property type="entry name" value="Cyclic_di-GMP/3'3'-cGAMP_PDE"/>
</dbReference>
<accession>A0A261S7D0</accession>
<name>A0A261S7D0_9BORD</name>
<gene>
    <name evidence="2" type="ORF">CEG14_18075</name>
</gene>
<dbReference type="InterPro" id="IPR037522">
    <property type="entry name" value="HD_GYP_dom"/>
</dbReference>
<organism evidence="2 3">
    <name type="scientific">Bordetella genomosp. 1</name>
    <dbReference type="NCBI Taxonomy" id="1395607"/>
    <lineage>
        <taxon>Bacteria</taxon>
        <taxon>Pseudomonadati</taxon>
        <taxon>Pseudomonadota</taxon>
        <taxon>Betaproteobacteria</taxon>
        <taxon>Burkholderiales</taxon>
        <taxon>Alcaligenaceae</taxon>
        <taxon>Bordetella</taxon>
    </lineage>
</organism>
<evidence type="ECO:0000313" key="2">
    <source>
        <dbReference type="EMBL" id="OZI33278.1"/>
    </source>
</evidence>
<dbReference type="OrthoDB" id="9763857at2"/>
<dbReference type="GO" id="GO:0008081">
    <property type="term" value="F:phosphoric diester hydrolase activity"/>
    <property type="evidence" value="ECO:0007669"/>
    <property type="project" value="UniProtKB-ARBA"/>
</dbReference>
<evidence type="ECO:0000259" key="1">
    <source>
        <dbReference type="PROSITE" id="PS51832"/>
    </source>
</evidence>
<dbReference type="RefSeq" id="WP_094828270.1">
    <property type="nucleotide sequence ID" value="NZ_NEVL01000004.1"/>
</dbReference>
<dbReference type="SUPFAM" id="SSF109604">
    <property type="entry name" value="HD-domain/PDEase-like"/>
    <property type="match status" value="1"/>
</dbReference>
<dbReference type="AlphaFoldDB" id="A0A261S7D0"/>
<reference evidence="2 3" key="1">
    <citation type="submission" date="2017-05" db="EMBL/GenBank/DDBJ databases">
        <title>Complete and WGS of Bordetella genogroups.</title>
        <authorList>
            <person name="Spilker T."/>
            <person name="LiPuma J."/>
        </authorList>
    </citation>
    <scope>NUCLEOTIDE SEQUENCE [LARGE SCALE GENOMIC DNA]</scope>
    <source>
        <strain evidence="2 3">AU17610</strain>
    </source>
</reference>
<dbReference type="Gene3D" id="1.10.3210.10">
    <property type="entry name" value="Hypothetical protein af1432"/>
    <property type="match status" value="1"/>
</dbReference>
<dbReference type="Pfam" id="PF13487">
    <property type="entry name" value="HD_5"/>
    <property type="match status" value="1"/>
</dbReference>
<dbReference type="InterPro" id="IPR003607">
    <property type="entry name" value="HD/PDEase_dom"/>
</dbReference>
<feature type="domain" description="HD-GYP" evidence="1">
    <location>
        <begin position="4"/>
        <end position="198"/>
    </location>
</feature>
<dbReference type="CDD" id="cd00077">
    <property type="entry name" value="HDc"/>
    <property type="match status" value="1"/>
</dbReference>
<comment type="caution">
    <text evidence="2">The sequence shown here is derived from an EMBL/GenBank/DDBJ whole genome shotgun (WGS) entry which is preliminary data.</text>
</comment>
<dbReference type="EMBL" id="NEVL01000004">
    <property type="protein sequence ID" value="OZI33278.1"/>
    <property type="molecule type" value="Genomic_DNA"/>
</dbReference>
<sequence length="198" mass="21700">MPPSCPPPCAVETALLAAMRARDPACGEHCDRVTRLALALGRRSGMSARELVPLASAARLHDLGKIGIPDIILHKPGRLDAAEWEVMREHPVIGERLVREARPRHATEVAALVRWHHEHFDGSGYPDGLRGHEIPLAARILTVCDVYDALGETRVYRPALEHDRILAIMADEAGTLTDPLLFQRLDQAVRQDGALASS</sequence>